<evidence type="ECO:0000256" key="1">
    <source>
        <dbReference type="SAM" id="MobiDB-lite"/>
    </source>
</evidence>
<evidence type="ECO:0000313" key="5">
    <source>
        <dbReference type="Proteomes" id="UP000824927"/>
    </source>
</evidence>
<feature type="transmembrane region" description="Helical" evidence="2">
    <location>
        <begin position="203"/>
        <end position="221"/>
    </location>
</feature>
<feature type="transmembrane region" description="Helical" evidence="2">
    <location>
        <begin position="145"/>
        <end position="164"/>
    </location>
</feature>
<feature type="transmembrane region" description="Helical" evidence="2">
    <location>
        <begin position="176"/>
        <end position="197"/>
    </location>
</feature>
<sequence length="324" mass="35462">MRNWFVNQEERRLRAGWRLLLMVALVVVLNLALQTGLKLWNGGIPDASRYVNTALLIIMMAISMTVAVVFARRYLDRRSLASLGLAMSARTIPVIIVGFLISGVMAALFVGLAYLFGVVEFTGIAWGDGSPDFTSWPAFSASIDAMNWGTLGLFFFMTVVVSWWEELFFRGYFLRNLAEGTSFLIAAIVSGVIFGFIHITNPNATLLSSLIIVVFSFKALYGVMVTNAIWMSFGMHVGWNFFQGVVLDYNASGNDMASIIGVRPVGPEWLSGGDFGPENSVLILPVLLVAFVLVKLGAKALGEDRGHDIGQPGEPPLEVQVTHQ</sequence>
<dbReference type="GO" id="GO:0008237">
    <property type="term" value="F:metallopeptidase activity"/>
    <property type="evidence" value="ECO:0007669"/>
    <property type="project" value="UniProtKB-KW"/>
</dbReference>
<dbReference type="RefSeq" id="WP_222404476.1">
    <property type="nucleotide sequence ID" value="NZ_JAHVKP010000001.1"/>
</dbReference>
<feature type="region of interest" description="Disordered" evidence="1">
    <location>
        <begin position="305"/>
        <end position="324"/>
    </location>
</feature>
<dbReference type="Pfam" id="PF02517">
    <property type="entry name" value="Rce1-like"/>
    <property type="match status" value="1"/>
</dbReference>
<keyword evidence="2" id="KW-1133">Transmembrane helix</keyword>
<evidence type="ECO:0000259" key="3">
    <source>
        <dbReference type="Pfam" id="PF02517"/>
    </source>
</evidence>
<keyword evidence="2" id="KW-0472">Membrane</keyword>
<reference evidence="4" key="1">
    <citation type="submission" date="2021-06" db="EMBL/GenBank/DDBJ databases">
        <title>50 bacteria genomes isolated from Dapeng, Shenzhen, China.</title>
        <authorList>
            <person name="Zheng W."/>
            <person name="Yu S."/>
            <person name="Huang Y."/>
        </authorList>
    </citation>
    <scope>NUCLEOTIDE SEQUENCE</scope>
    <source>
        <strain evidence="4">DP4N28-2</strain>
    </source>
</reference>
<keyword evidence="4" id="KW-0378">Hydrolase</keyword>
<feature type="transmembrane region" description="Helical" evidence="2">
    <location>
        <begin position="50"/>
        <end position="71"/>
    </location>
</feature>
<keyword evidence="4" id="KW-0482">Metalloprotease</keyword>
<gene>
    <name evidence="4" type="ORF">KUV31_03175</name>
</gene>
<dbReference type="GO" id="GO:0080120">
    <property type="term" value="P:CAAX-box protein maturation"/>
    <property type="evidence" value="ECO:0007669"/>
    <property type="project" value="UniProtKB-ARBA"/>
</dbReference>
<dbReference type="GO" id="GO:0004175">
    <property type="term" value="F:endopeptidase activity"/>
    <property type="evidence" value="ECO:0007669"/>
    <property type="project" value="UniProtKB-ARBA"/>
</dbReference>
<name>A0A9Q3RZP5_9SPHN</name>
<dbReference type="PANTHER" id="PTHR39430:SF1">
    <property type="entry name" value="PROTEASE"/>
    <property type="match status" value="1"/>
</dbReference>
<keyword evidence="2" id="KW-0812">Transmembrane</keyword>
<evidence type="ECO:0000256" key="2">
    <source>
        <dbReference type="SAM" id="Phobius"/>
    </source>
</evidence>
<proteinExistence type="predicted"/>
<dbReference type="Proteomes" id="UP000824927">
    <property type="component" value="Unassembled WGS sequence"/>
</dbReference>
<comment type="caution">
    <text evidence="4">The sequence shown here is derived from an EMBL/GenBank/DDBJ whole genome shotgun (WGS) entry which is preliminary data.</text>
</comment>
<feature type="domain" description="CAAX prenyl protease 2/Lysostaphin resistance protein A-like" evidence="3">
    <location>
        <begin position="148"/>
        <end position="242"/>
    </location>
</feature>
<evidence type="ECO:0000313" key="4">
    <source>
        <dbReference type="EMBL" id="MBY6217338.1"/>
    </source>
</evidence>
<dbReference type="AlphaFoldDB" id="A0A9Q3RZP5"/>
<dbReference type="PANTHER" id="PTHR39430">
    <property type="entry name" value="MEMBRANE-ASSOCIATED PROTEASE-RELATED"/>
    <property type="match status" value="1"/>
</dbReference>
<protein>
    <submittedName>
        <fullName evidence="4">CPBP family intramembrane metalloprotease</fullName>
    </submittedName>
</protein>
<keyword evidence="4" id="KW-0645">Protease</keyword>
<organism evidence="4 5">
    <name type="scientific">Qipengyuania aquimaris</name>
    <dbReference type="NCBI Taxonomy" id="255984"/>
    <lineage>
        <taxon>Bacteria</taxon>
        <taxon>Pseudomonadati</taxon>
        <taxon>Pseudomonadota</taxon>
        <taxon>Alphaproteobacteria</taxon>
        <taxon>Sphingomonadales</taxon>
        <taxon>Erythrobacteraceae</taxon>
        <taxon>Qipengyuania</taxon>
    </lineage>
</organism>
<feature type="transmembrane region" description="Helical" evidence="2">
    <location>
        <begin position="92"/>
        <end position="116"/>
    </location>
</feature>
<dbReference type="InterPro" id="IPR003675">
    <property type="entry name" value="Rce1/LyrA-like_dom"/>
</dbReference>
<accession>A0A9Q3RZP5</accession>
<dbReference type="EMBL" id="JAHVKP010000001">
    <property type="protein sequence ID" value="MBY6217338.1"/>
    <property type="molecule type" value="Genomic_DNA"/>
</dbReference>